<dbReference type="PANTHER" id="PTHR33050:SF7">
    <property type="entry name" value="RIBONUCLEASE H"/>
    <property type="match status" value="1"/>
</dbReference>
<evidence type="ECO:0000313" key="2">
    <source>
        <dbReference type="Proteomes" id="UP000054988"/>
    </source>
</evidence>
<name>A0A0W0GEG6_MONRR</name>
<dbReference type="InterPro" id="IPR052055">
    <property type="entry name" value="Hepadnavirus_pol/RT"/>
</dbReference>
<protein>
    <submittedName>
        <fullName evidence="1">Uncharacterized protein</fullName>
    </submittedName>
</protein>
<sequence length="151" mass="16621">MAAERYLQPYTPCELEETIGFFRTSPLGLVPKPNSNSLRLIQDMSYPWDNLSLSSVNAGIAADDFPTEWETFDKTAELIRSLPSGCIAATFNISAAYCLTPIRPDQQWALCIYWNGYVHVDHAVMFGLTSSAGVFGAVADMLVAIYHAAGY</sequence>
<gene>
    <name evidence="1" type="ORF">WG66_465</name>
</gene>
<dbReference type="Proteomes" id="UP000054988">
    <property type="component" value="Unassembled WGS sequence"/>
</dbReference>
<dbReference type="EMBL" id="LATX01000197">
    <property type="protein sequence ID" value="KTB46961.1"/>
    <property type="molecule type" value="Genomic_DNA"/>
</dbReference>
<organism evidence="1 2">
    <name type="scientific">Moniliophthora roreri</name>
    <name type="common">Frosty pod rot fungus</name>
    <name type="synonym">Monilia roreri</name>
    <dbReference type="NCBI Taxonomy" id="221103"/>
    <lineage>
        <taxon>Eukaryota</taxon>
        <taxon>Fungi</taxon>
        <taxon>Dikarya</taxon>
        <taxon>Basidiomycota</taxon>
        <taxon>Agaricomycotina</taxon>
        <taxon>Agaricomycetes</taxon>
        <taxon>Agaricomycetidae</taxon>
        <taxon>Agaricales</taxon>
        <taxon>Marasmiineae</taxon>
        <taxon>Marasmiaceae</taxon>
        <taxon>Moniliophthora</taxon>
    </lineage>
</organism>
<dbReference type="SUPFAM" id="SSF56672">
    <property type="entry name" value="DNA/RNA polymerases"/>
    <property type="match status" value="1"/>
</dbReference>
<proteinExistence type="predicted"/>
<evidence type="ECO:0000313" key="1">
    <source>
        <dbReference type="EMBL" id="KTB46961.1"/>
    </source>
</evidence>
<accession>A0A0W0GEG6</accession>
<dbReference type="PANTHER" id="PTHR33050">
    <property type="entry name" value="REVERSE TRANSCRIPTASE DOMAIN-CONTAINING PROTEIN"/>
    <property type="match status" value="1"/>
</dbReference>
<reference evidence="1 2" key="1">
    <citation type="submission" date="2015-12" db="EMBL/GenBank/DDBJ databases">
        <title>Draft genome sequence of Moniliophthora roreri, the causal agent of frosty pod rot of cacao.</title>
        <authorList>
            <person name="Aime M.C."/>
            <person name="Diaz-Valderrama J.R."/>
            <person name="Kijpornyongpan T."/>
            <person name="Phillips-Mora W."/>
        </authorList>
    </citation>
    <scope>NUCLEOTIDE SEQUENCE [LARGE SCALE GENOMIC DNA]</scope>
    <source>
        <strain evidence="1 2">MCA 2952</strain>
    </source>
</reference>
<comment type="caution">
    <text evidence="1">The sequence shown here is derived from an EMBL/GenBank/DDBJ whole genome shotgun (WGS) entry which is preliminary data.</text>
</comment>
<dbReference type="AlphaFoldDB" id="A0A0W0GEG6"/>
<dbReference type="InterPro" id="IPR043502">
    <property type="entry name" value="DNA/RNA_pol_sf"/>
</dbReference>